<dbReference type="EMBL" id="VITW01000006">
    <property type="protein sequence ID" value="TWB72491.1"/>
    <property type="molecule type" value="Genomic_DNA"/>
</dbReference>
<proteinExistence type="predicted"/>
<name>A0A560JMU1_9BRAD</name>
<evidence type="ECO:0000313" key="1">
    <source>
        <dbReference type="EMBL" id="TWB72491.1"/>
    </source>
</evidence>
<gene>
    <name evidence="1" type="ORF">FBZ95_106206</name>
</gene>
<reference evidence="1 2" key="1">
    <citation type="submission" date="2019-06" db="EMBL/GenBank/DDBJ databases">
        <title>Genomic Encyclopedia of Type Strains, Phase IV (KMG-V): Genome sequencing to study the core and pangenomes of soil and plant-associated prokaryotes.</title>
        <authorList>
            <person name="Whitman W."/>
        </authorList>
    </citation>
    <scope>NUCLEOTIDE SEQUENCE [LARGE SCALE GENOMIC DNA]</scope>
    <source>
        <strain evidence="1 2">BR 10556</strain>
    </source>
</reference>
<accession>A0A560JMU1</accession>
<dbReference type="Proteomes" id="UP000315914">
    <property type="component" value="Unassembled WGS sequence"/>
</dbReference>
<evidence type="ECO:0000313" key="2">
    <source>
        <dbReference type="Proteomes" id="UP000315914"/>
    </source>
</evidence>
<dbReference type="AlphaFoldDB" id="A0A560JMU1"/>
<dbReference type="RefSeq" id="WP_161495394.1">
    <property type="nucleotide sequence ID" value="NZ_LWIG01000012.1"/>
</dbReference>
<organism evidence="1 2">
    <name type="scientific">Bradyrhizobium sacchari</name>
    <dbReference type="NCBI Taxonomy" id="1399419"/>
    <lineage>
        <taxon>Bacteria</taxon>
        <taxon>Pseudomonadati</taxon>
        <taxon>Pseudomonadota</taxon>
        <taxon>Alphaproteobacteria</taxon>
        <taxon>Hyphomicrobiales</taxon>
        <taxon>Nitrobacteraceae</taxon>
        <taxon>Bradyrhizobium</taxon>
    </lineage>
</organism>
<keyword evidence="2" id="KW-1185">Reference proteome</keyword>
<protein>
    <submittedName>
        <fullName evidence="1">Uncharacterized protein</fullName>
    </submittedName>
</protein>
<comment type="caution">
    <text evidence="1">The sequence shown here is derived from an EMBL/GenBank/DDBJ whole genome shotgun (WGS) entry which is preliminary data.</text>
</comment>
<sequence>MPGNLAGHRRFCSEVTLLLASLSVRIWSGTDAEFLEHLVGLRAESGGRSTDSRQQLLHFCFAVVAIAGSLVNEVDDIRLINVIGDRLSAVRNCALSGLQSAGMFGARENPQAFRRKFGV</sequence>